<evidence type="ECO:0000313" key="2">
    <source>
        <dbReference type="Proteomes" id="UP000469125"/>
    </source>
</evidence>
<evidence type="ECO:0000313" key="1">
    <source>
        <dbReference type="EMBL" id="MUK88728.1"/>
    </source>
</evidence>
<organism evidence="1 2">
    <name type="scientific">Ornithinibacillus caprae</name>
    <dbReference type="NCBI Taxonomy" id="2678566"/>
    <lineage>
        <taxon>Bacteria</taxon>
        <taxon>Bacillati</taxon>
        <taxon>Bacillota</taxon>
        <taxon>Bacilli</taxon>
        <taxon>Bacillales</taxon>
        <taxon>Bacillaceae</taxon>
        <taxon>Ornithinibacillus</taxon>
    </lineage>
</organism>
<dbReference type="EMBL" id="WOCA01000006">
    <property type="protein sequence ID" value="MUK88728.1"/>
    <property type="molecule type" value="Genomic_DNA"/>
</dbReference>
<proteinExistence type="predicted"/>
<keyword evidence="2" id="KW-1185">Reference proteome</keyword>
<reference evidence="1 2" key="1">
    <citation type="submission" date="2019-11" db="EMBL/GenBank/DDBJ databases">
        <authorList>
            <person name="Li X."/>
        </authorList>
    </citation>
    <scope>NUCLEOTIDE SEQUENCE [LARGE SCALE GENOMIC DNA]</scope>
    <source>
        <strain evidence="1 2">L9</strain>
    </source>
</reference>
<comment type="caution">
    <text evidence="1">The sequence shown here is derived from an EMBL/GenBank/DDBJ whole genome shotgun (WGS) entry which is preliminary data.</text>
</comment>
<name>A0A6N8FN01_9BACI</name>
<dbReference type="AlphaFoldDB" id="A0A6N8FN01"/>
<protein>
    <submittedName>
        <fullName evidence="1">Uncharacterized protein</fullName>
    </submittedName>
</protein>
<accession>A0A6N8FN01</accession>
<dbReference type="RefSeq" id="WP_155668697.1">
    <property type="nucleotide sequence ID" value="NZ_WOCA01000006.1"/>
</dbReference>
<gene>
    <name evidence="1" type="ORF">GMD78_10025</name>
</gene>
<dbReference type="Proteomes" id="UP000469125">
    <property type="component" value="Unassembled WGS sequence"/>
</dbReference>
<sequence>MAKEFIAYFKTEDDLLSAHASLKTLHTHELRVDKIPNEGGGYTVFPFTATSSEAAMNFGYGAFYSSASSKQELDGEIHVLEGKVDEPDYDAVVHVLRENNGYQRSEDIQG</sequence>